<organism evidence="2">
    <name type="scientific">Medicago truncatula</name>
    <name type="common">Barrel medic</name>
    <name type="synonym">Medicago tribuloides</name>
    <dbReference type="NCBI Taxonomy" id="3880"/>
    <lineage>
        <taxon>Eukaryota</taxon>
        <taxon>Viridiplantae</taxon>
        <taxon>Streptophyta</taxon>
        <taxon>Embryophyta</taxon>
        <taxon>Tracheophyta</taxon>
        <taxon>Spermatophyta</taxon>
        <taxon>Magnoliopsida</taxon>
        <taxon>eudicotyledons</taxon>
        <taxon>Gunneridae</taxon>
        <taxon>Pentapetalae</taxon>
        <taxon>rosids</taxon>
        <taxon>fabids</taxon>
        <taxon>Fabales</taxon>
        <taxon>Fabaceae</taxon>
        <taxon>Papilionoideae</taxon>
        <taxon>50 kb inversion clade</taxon>
        <taxon>NPAAA clade</taxon>
        <taxon>Hologalegina</taxon>
        <taxon>IRL clade</taxon>
        <taxon>Trifolieae</taxon>
        <taxon>Medicago</taxon>
    </lineage>
</organism>
<name>A0A396J5U8_MEDTR</name>
<comment type="caution">
    <text evidence="2">The sequence shown here is derived from an EMBL/GenBank/DDBJ whole genome shotgun (WGS) entry which is preliminary data.</text>
</comment>
<evidence type="ECO:0008006" key="3">
    <source>
        <dbReference type="Google" id="ProtNLM"/>
    </source>
</evidence>
<dbReference type="Gramene" id="rna9349">
    <property type="protein sequence ID" value="RHN73526.1"/>
    <property type="gene ID" value="gene9349"/>
</dbReference>
<dbReference type="AlphaFoldDB" id="A0A396J5U8"/>
<reference evidence="2" key="1">
    <citation type="journal article" date="2018" name="Nat. Plants">
        <title>Whole-genome landscape of Medicago truncatula symbiotic genes.</title>
        <authorList>
            <person name="Pecrix Y."/>
            <person name="Gamas P."/>
            <person name="Carrere S."/>
        </authorList>
    </citation>
    <scope>NUCLEOTIDE SEQUENCE</scope>
    <source>
        <tissue evidence="2">Leaves</tissue>
    </source>
</reference>
<accession>A0A396J5U8</accession>
<gene>
    <name evidence="2" type="ORF">MtrunA17_Chr2g0299451</name>
</gene>
<sequence>MPYTKIYHYMELLILLCMELFLALFIVSSIGQVAANFARYEELYNCQMM</sequence>
<protein>
    <recommendedName>
        <fullName evidence="3">Transmembrane protein</fullName>
    </recommendedName>
</protein>
<dbReference type="Proteomes" id="UP000265566">
    <property type="component" value="Chromosome 2"/>
</dbReference>
<proteinExistence type="predicted"/>
<evidence type="ECO:0000313" key="2">
    <source>
        <dbReference type="EMBL" id="RHN73526.1"/>
    </source>
</evidence>
<keyword evidence="1" id="KW-0472">Membrane</keyword>
<keyword evidence="1" id="KW-1133">Transmembrane helix</keyword>
<keyword evidence="1" id="KW-0812">Transmembrane</keyword>
<dbReference type="EMBL" id="PSQE01000002">
    <property type="protein sequence ID" value="RHN73526.1"/>
    <property type="molecule type" value="Genomic_DNA"/>
</dbReference>
<feature type="transmembrane region" description="Helical" evidence="1">
    <location>
        <begin position="12"/>
        <end position="35"/>
    </location>
</feature>
<evidence type="ECO:0000256" key="1">
    <source>
        <dbReference type="SAM" id="Phobius"/>
    </source>
</evidence>